<feature type="chain" id="PRO_5046502867" evidence="1">
    <location>
        <begin position="18"/>
        <end position="119"/>
    </location>
</feature>
<dbReference type="Proteomes" id="UP001558613">
    <property type="component" value="Unassembled WGS sequence"/>
</dbReference>
<name>A0ABR3LUL4_9TELE</name>
<feature type="signal peptide" evidence="1">
    <location>
        <begin position="1"/>
        <end position="17"/>
    </location>
</feature>
<reference evidence="2 3" key="1">
    <citation type="submission" date="2023-09" db="EMBL/GenBank/DDBJ databases">
        <authorList>
            <person name="Wang M."/>
        </authorList>
    </citation>
    <scope>NUCLEOTIDE SEQUENCE [LARGE SCALE GENOMIC DNA]</scope>
    <source>
        <strain evidence="2">GT-2023</strain>
        <tissue evidence="2">Liver</tissue>
    </source>
</reference>
<dbReference type="EMBL" id="JAYMGO010000019">
    <property type="protein sequence ID" value="KAL1255344.1"/>
    <property type="molecule type" value="Genomic_DNA"/>
</dbReference>
<protein>
    <submittedName>
        <fullName evidence="2">Uncharacterized protein</fullName>
    </submittedName>
</protein>
<proteinExistence type="predicted"/>
<accession>A0ABR3LUL4</accession>
<organism evidence="2 3">
    <name type="scientific">Cirrhinus molitorella</name>
    <name type="common">mud carp</name>
    <dbReference type="NCBI Taxonomy" id="172907"/>
    <lineage>
        <taxon>Eukaryota</taxon>
        <taxon>Metazoa</taxon>
        <taxon>Chordata</taxon>
        <taxon>Craniata</taxon>
        <taxon>Vertebrata</taxon>
        <taxon>Euteleostomi</taxon>
        <taxon>Actinopterygii</taxon>
        <taxon>Neopterygii</taxon>
        <taxon>Teleostei</taxon>
        <taxon>Ostariophysi</taxon>
        <taxon>Cypriniformes</taxon>
        <taxon>Cyprinidae</taxon>
        <taxon>Labeoninae</taxon>
        <taxon>Labeonini</taxon>
        <taxon>Cirrhinus</taxon>
    </lineage>
</organism>
<keyword evidence="1" id="KW-0732">Signal</keyword>
<evidence type="ECO:0000313" key="3">
    <source>
        <dbReference type="Proteomes" id="UP001558613"/>
    </source>
</evidence>
<evidence type="ECO:0000313" key="2">
    <source>
        <dbReference type="EMBL" id="KAL1255344.1"/>
    </source>
</evidence>
<comment type="caution">
    <text evidence="2">The sequence shown here is derived from an EMBL/GenBank/DDBJ whole genome shotgun (WGS) entry which is preliminary data.</text>
</comment>
<gene>
    <name evidence="2" type="ORF">QQF64_013405</name>
</gene>
<keyword evidence="3" id="KW-1185">Reference proteome</keyword>
<evidence type="ECO:0000256" key="1">
    <source>
        <dbReference type="SAM" id="SignalP"/>
    </source>
</evidence>
<sequence length="119" mass="13017">MTLIVFIIWMLATCTWSSVGQILTHSEDQTVKPDQTVTIHFGDESELLEDDAISLTQSDPAASALLGSPQQEQEMLDEEEHFHTESSHSSCPAYEELLEVMDRATVGPSFRVGPPVAAG</sequence>